<dbReference type="PANTHER" id="PTHR42891">
    <property type="entry name" value="D-GLYCERO-BETA-D-MANNO-HEPTOSE-1,7-BISPHOSPHATE 7-PHOSPHATASE"/>
    <property type="match status" value="1"/>
</dbReference>
<evidence type="ECO:0000256" key="9">
    <source>
        <dbReference type="PIRSR" id="PIRSR004682-2"/>
    </source>
</evidence>
<keyword evidence="11" id="KW-0862">Zinc</keyword>
<evidence type="ECO:0000256" key="11">
    <source>
        <dbReference type="PIRSR" id="PIRSR004682-4"/>
    </source>
</evidence>
<feature type="binding site" evidence="9">
    <location>
        <begin position="55"/>
        <end position="58"/>
    </location>
    <ligand>
        <name>substrate</name>
    </ligand>
</feature>
<dbReference type="EMBL" id="SGBC01000001">
    <property type="protein sequence ID" value="RZD17337.1"/>
    <property type="molecule type" value="Genomic_DNA"/>
</dbReference>
<accession>A0A519BJA0</accession>
<dbReference type="GO" id="GO:0046872">
    <property type="term" value="F:metal ion binding"/>
    <property type="evidence" value="ECO:0007669"/>
    <property type="project" value="UniProtKB-KW"/>
</dbReference>
<dbReference type="CDD" id="cd07503">
    <property type="entry name" value="HAD_HisB-N"/>
    <property type="match status" value="1"/>
</dbReference>
<dbReference type="NCBIfam" id="TIGR01656">
    <property type="entry name" value="Histidinol-ppas"/>
    <property type="match status" value="1"/>
</dbReference>
<dbReference type="Gene3D" id="3.40.50.1000">
    <property type="entry name" value="HAD superfamily/HAD-like"/>
    <property type="match status" value="1"/>
</dbReference>
<evidence type="ECO:0000256" key="7">
    <source>
        <dbReference type="PIRNR" id="PIRNR004682"/>
    </source>
</evidence>
<feature type="binding site" evidence="9">
    <location>
        <begin position="21"/>
        <end position="24"/>
    </location>
    <ligand>
        <name>substrate</name>
    </ligand>
</feature>
<evidence type="ECO:0000313" key="13">
    <source>
        <dbReference type="Proteomes" id="UP000316562"/>
    </source>
</evidence>
<organism evidence="12 13">
    <name type="scientific">Acididesulfobacter guangdongensis</name>
    <dbReference type="NCBI Taxonomy" id="2597225"/>
    <lineage>
        <taxon>Bacteria</taxon>
        <taxon>Deltaproteobacteria</taxon>
        <taxon>Candidatus Acidulodesulfobacterales</taxon>
        <taxon>Candidatus Acididesulfobacter</taxon>
    </lineage>
</organism>
<keyword evidence="11" id="KW-0460">Magnesium</keyword>
<feature type="active site" description="Proton donor" evidence="8">
    <location>
        <position position="13"/>
    </location>
</feature>
<dbReference type="NCBIfam" id="TIGR01662">
    <property type="entry name" value="HAD-SF-IIIA"/>
    <property type="match status" value="1"/>
</dbReference>
<feature type="binding site" evidence="11">
    <location>
        <position position="139"/>
    </location>
    <ligand>
        <name>Mg(2+)</name>
        <dbReference type="ChEBI" id="CHEBI:18420"/>
    </ligand>
</feature>
<feature type="binding site" evidence="9">
    <location>
        <begin position="13"/>
        <end position="15"/>
    </location>
    <ligand>
        <name>substrate</name>
    </ligand>
</feature>
<feature type="site" description="Stabilizes the phosphoryl group" evidence="10">
    <location>
        <position position="113"/>
    </location>
</feature>
<comment type="cofactor">
    <cofactor evidence="11">
        <name>Zn(2+)</name>
        <dbReference type="ChEBI" id="CHEBI:29105"/>
    </cofactor>
</comment>
<feature type="binding site" evidence="11">
    <location>
        <position position="138"/>
    </location>
    <ligand>
        <name>Mg(2+)</name>
        <dbReference type="ChEBI" id="CHEBI:18420"/>
    </ligand>
</feature>
<keyword evidence="5 7" id="KW-0119">Carbohydrate metabolism</keyword>
<dbReference type="SUPFAM" id="SSF56784">
    <property type="entry name" value="HAD-like"/>
    <property type="match status" value="1"/>
</dbReference>
<feature type="binding site" evidence="11">
    <location>
        <position position="109"/>
    </location>
    <ligand>
        <name>Zn(2+)</name>
        <dbReference type="ChEBI" id="CHEBI:29105"/>
    </ligand>
</feature>
<evidence type="ECO:0000256" key="10">
    <source>
        <dbReference type="PIRSR" id="PIRSR004682-3"/>
    </source>
</evidence>
<dbReference type="InterPro" id="IPR023214">
    <property type="entry name" value="HAD_sf"/>
</dbReference>
<dbReference type="InterPro" id="IPR006543">
    <property type="entry name" value="Histidinol-phos"/>
</dbReference>
<dbReference type="GO" id="GO:0005975">
    <property type="term" value="P:carbohydrate metabolic process"/>
    <property type="evidence" value="ECO:0007669"/>
    <property type="project" value="InterPro"/>
</dbReference>
<evidence type="ECO:0000256" key="5">
    <source>
        <dbReference type="ARBA" id="ARBA00023277"/>
    </source>
</evidence>
<feature type="binding site" evidence="11">
    <location>
        <position position="96"/>
    </location>
    <ligand>
        <name>Zn(2+)</name>
        <dbReference type="ChEBI" id="CHEBI:29105"/>
    </ligand>
</feature>
<feature type="active site" description="Proton donor" evidence="8">
    <location>
        <position position="15"/>
    </location>
</feature>
<dbReference type="PIRSF" id="PIRSF004682">
    <property type="entry name" value="GmhB"/>
    <property type="match status" value="1"/>
</dbReference>
<dbReference type="Proteomes" id="UP000316562">
    <property type="component" value="Unassembled WGS sequence"/>
</dbReference>
<dbReference type="InterPro" id="IPR004446">
    <property type="entry name" value="Heptose_bisP_phosphatase"/>
</dbReference>
<sequence>MLENKKNKCVFLDRDGVLNKDIGYLKSPDQLIILPGVIGALKKLKDAGFLLIIVTNQSGIAKGFFYEDDLKKVHNALLTIFKKDNIYIDDIFYCPHHKDGIAEPYNISCDCRKPNTKMIKDSAIKYNIDLSKSYLVGDKDTDIQLAINAGLKSFCVENDMYEYDKNVVPDYFVGNLAEAAEIIIEISNSNVQ</sequence>
<comment type="subcellular location">
    <subcellularLocation>
        <location evidence="1 7">Cytoplasm</location>
    </subcellularLocation>
</comment>
<protein>
    <recommendedName>
        <fullName evidence="6 7">D,D-heptose 1,7-bisphosphate phosphatase</fullName>
        <ecNumber evidence="7">3.1.3.-</ecNumber>
    </recommendedName>
</protein>
<feature type="binding site" evidence="11">
    <location>
        <position position="111"/>
    </location>
    <ligand>
        <name>Zn(2+)</name>
        <dbReference type="ChEBI" id="CHEBI:29105"/>
    </ligand>
</feature>
<evidence type="ECO:0000256" key="3">
    <source>
        <dbReference type="ARBA" id="ARBA00022723"/>
    </source>
</evidence>
<keyword evidence="3 11" id="KW-0479">Metal-binding</keyword>
<comment type="caution">
    <text evidence="12">The sequence shown here is derived from an EMBL/GenBank/DDBJ whole genome shotgun (WGS) entry which is preliminary data.</text>
</comment>
<feature type="binding site" evidence="11">
    <location>
        <position position="94"/>
    </location>
    <ligand>
        <name>Zn(2+)</name>
        <dbReference type="ChEBI" id="CHEBI:29105"/>
    </ligand>
</feature>
<dbReference type="GO" id="GO:0016791">
    <property type="term" value="F:phosphatase activity"/>
    <property type="evidence" value="ECO:0007669"/>
    <property type="project" value="InterPro"/>
</dbReference>
<keyword evidence="4 7" id="KW-0378">Hydrolase</keyword>
<gene>
    <name evidence="12" type="ORF">EVJ46_03665</name>
</gene>
<proteinExistence type="inferred from homology"/>
<dbReference type="GO" id="GO:0005737">
    <property type="term" value="C:cytoplasm"/>
    <property type="evidence" value="ECO:0007669"/>
    <property type="project" value="UniProtKB-SubCell"/>
</dbReference>
<dbReference type="InterPro" id="IPR036412">
    <property type="entry name" value="HAD-like_sf"/>
</dbReference>
<evidence type="ECO:0000256" key="4">
    <source>
        <dbReference type="ARBA" id="ARBA00022801"/>
    </source>
</evidence>
<feature type="binding site" evidence="11">
    <location>
        <position position="15"/>
    </location>
    <ligand>
        <name>Mg(2+)</name>
        <dbReference type="ChEBI" id="CHEBI:18420"/>
    </ligand>
</feature>
<keyword evidence="2 7" id="KW-0963">Cytoplasm</keyword>
<dbReference type="PANTHER" id="PTHR42891:SF1">
    <property type="entry name" value="D-GLYCERO-BETA-D-MANNO-HEPTOSE-1,7-BISPHOSPHATE 7-PHOSPHATASE"/>
    <property type="match status" value="1"/>
</dbReference>
<feature type="binding site" evidence="9">
    <location>
        <position position="139"/>
    </location>
    <ligand>
        <name>substrate</name>
    </ligand>
</feature>
<dbReference type="Pfam" id="PF13242">
    <property type="entry name" value="Hydrolase_like"/>
    <property type="match status" value="1"/>
</dbReference>
<dbReference type="InterPro" id="IPR006549">
    <property type="entry name" value="HAD-SF_hydro_IIIA"/>
</dbReference>
<evidence type="ECO:0000256" key="8">
    <source>
        <dbReference type="PIRSR" id="PIRSR004682-1"/>
    </source>
</evidence>
<name>A0A519BJA0_ACIG2</name>
<comment type="similarity">
    <text evidence="7">Belongs to the gmhB family.</text>
</comment>
<dbReference type="AlphaFoldDB" id="A0A519BJA0"/>
<evidence type="ECO:0000256" key="1">
    <source>
        <dbReference type="ARBA" id="ARBA00004496"/>
    </source>
</evidence>
<evidence type="ECO:0000313" key="12">
    <source>
        <dbReference type="EMBL" id="RZD17337.1"/>
    </source>
</evidence>
<feature type="site" description="Contributes to substrate recognition" evidence="10">
    <location>
        <position position="112"/>
    </location>
</feature>
<comment type="cofactor">
    <cofactor evidence="11">
        <name>Mg(2+)</name>
        <dbReference type="ChEBI" id="CHEBI:18420"/>
    </cofactor>
</comment>
<feature type="site" description="Stabilizes the phosphoryl group" evidence="10">
    <location>
        <position position="55"/>
    </location>
</feature>
<feature type="binding site" evidence="11">
    <location>
        <position position="13"/>
    </location>
    <ligand>
        <name>Mg(2+)</name>
        <dbReference type="ChEBI" id="CHEBI:18420"/>
    </ligand>
</feature>
<dbReference type="EC" id="3.1.3.-" evidence="7"/>
<reference evidence="12 13" key="1">
    <citation type="journal article" date="2019" name="ISME J.">
        <title>Insights into ecological role of a new deltaproteobacterial order Candidatus Acidulodesulfobacterales by metagenomics and metatranscriptomics.</title>
        <authorList>
            <person name="Tan S."/>
            <person name="Liu J."/>
            <person name="Fang Y."/>
            <person name="Hedlund B.P."/>
            <person name="Lian Z.H."/>
            <person name="Huang L.Y."/>
            <person name="Li J.T."/>
            <person name="Huang L.N."/>
            <person name="Li W.J."/>
            <person name="Jiang H.C."/>
            <person name="Dong H.L."/>
            <person name="Shu W.S."/>
        </authorList>
    </citation>
    <scope>NUCLEOTIDE SEQUENCE [LARGE SCALE GENOMIC DNA]</scope>
    <source>
        <strain evidence="12">AP2</strain>
    </source>
</reference>
<evidence type="ECO:0000256" key="6">
    <source>
        <dbReference type="ARBA" id="ARBA00031828"/>
    </source>
</evidence>
<evidence type="ECO:0000256" key="2">
    <source>
        <dbReference type="ARBA" id="ARBA00022490"/>
    </source>
</evidence>
<feature type="binding site" evidence="9">
    <location>
        <begin position="112"/>
        <end position="113"/>
    </location>
    <ligand>
        <name>substrate</name>
    </ligand>
</feature>